<dbReference type="OrthoDB" id="10400902at2759"/>
<evidence type="ECO:0000313" key="4">
    <source>
        <dbReference type="Proteomes" id="UP000030754"/>
    </source>
</evidence>
<dbReference type="GeneID" id="25472241"/>
<reference evidence="3" key="1">
    <citation type="submission" date="2013-10" db="EMBL/GenBank/DDBJ databases">
        <title>Genomic analysis of the causative agents of coccidiosis in chickens.</title>
        <authorList>
            <person name="Reid A.J."/>
            <person name="Blake D."/>
            <person name="Billington K."/>
            <person name="Browne H."/>
            <person name="Dunn M."/>
            <person name="Hung S."/>
            <person name="Kawahara F."/>
            <person name="Miranda-Saavedra D."/>
            <person name="Mourier T."/>
            <person name="Nagra H."/>
            <person name="Otto T.D."/>
            <person name="Rawlings N."/>
            <person name="Sanchez A."/>
            <person name="Sanders M."/>
            <person name="Subramaniam C."/>
            <person name="Tay Y."/>
            <person name="Dear P."/>
            <person name="Doerig C."/>
            <person name="Gruber A."/>
            <person name="Parkinson J."/>
            <person name="Shirley M."/>
            <person name="Wan K.L."/>
            <person name="Berriman M."/>
            <person name="Tomley F."/>
            <person name="Pain A."/>
        </authorList>
    </citation>
    <scope>NUCLEOTIDE SEQUENCE [LARGE SCALE GENOMIC DNA]</scope>
    <source>
        <strain evidence="3">Houghton</strain>
    </source>
</reference>
<organism evidence="3 4">
    <name type="scientific">Eimeria necatrix</name>
    <dbReference type="NCBI Taxonomy" id="51315"/>
    <lineage>
        <taxon>Eukaryota</taxon>
        <taxon>Sar</taxon>
        <taxon>Alveolata</taxon>
        <taxon>Apicomplexa</taxon>
        <taxon>Conoidasida</taxon>
        <taxon>Coccidia</taxon>
        <taxon>Eucoccidiorida</taxon>
        <taxon>Eimeriorina</taxon>
        <taxon>Eimeriidae</taxon>
        <taxon>Eimeria</taxon>
    </lineage>
</organism>
<dbReference type="Proteomes" id="UP000030754">
    <property type="component" value="Unassembled WGS sequence"/>
</dbReference>
<evidence type="ECO:0000313" key="3">
    <source>
        <dbReference type="EMBL" id="CDJ62562.1"/>
    </source>
</evidence>
<keyword evidence="2" id="KW-0812">Transmembrane</keyword>
<name>U6MEC4_9EIME</name>
<feature type="compositionally biased region" description="Low complexity" evidence="1">
    <location>
        <begin position="160"/>
        <end position="179"/>
    </location>
</feature>
<dbReference type="EMBL" id="HG722495">
    <property type="protein sequence ID" value="CDJ62562.1"/>
    <property type="molecule type" value="Genomic_DNA"/>
</dbReference>
<evidence type="ECO:0000256" key="1">
    <source>
        <dbReference type="SAM" id="MobiDB-lite"/>
    </source>
</evidence>
<gene>
    <name evidence="3" type="ORF">ENH_00020680</name>
</gene>
<sequence length="554" mass="59399">MASPQAAHFNTVELGTVSLAQRERAEVPFQDARPARKRRQALHRGLRISIATLVGLAAVLLILTCVHRIGLRRVAGRHAWRRLANSSPGDNPSGDGEQQNNDECEPMQEGEPKEAPSTEETGQEAGSGPLLGEESPHEEAPLGTEGAQQEELPASEPMDSSLPEPGAGAAAPAPSTSSEVQAPPSPPRKRKAKTKHLETSSFRPGSPSSSMPESVAGCLLGAEYFDSLAHDMSNGNQAHAKIGKLEAIQQAADNALSCAENAEGTVSQEIMNSHIVFLGLLSNMFEDEMTRTRILLTETDLGLDSSTLQSVMDNLNQAEDEMRAINDFITSRSPATEGLSPAGQDNAAMSAIAFHAASLELGLNSLEALTDAYEESRTEESRERLDEFIGIVGSFGGGLRVLLEWMGNAGLEGPRQVLLTYERMLENSLTVARERLNTTYTSPNVSPIVSPVRPMSPVIPFETLSGFTVISPAGLLQQASVGLRSMMRQHRSSPTAASHAQITSQINLSQVLISDAQQQVSEGHIPDHVVPEVIGCICELTDTIKEAQEMLDRS</sequence>
<reference evidence="3" key="2">
    <citation type="submission" date="2013-10" db="EMBL/GenBank/DDBJ databases">
        <authorList>
            <person name="Aslett M."/>
        </authorList>
    </citation>
    <scope>NUCLEOTIDE SEQUENCE [LARGE SCALE GENOMIC DNA]</scope>
    <source>
        <strain evidence="3">Houghton</strain>
    </source>
</reference>
<feature type="transmembrane region" description="Helical" evidence="2">
    <location>
        <begin position="45"/>
        <end position="63"/>
    </location>
</feature>
<feature type="compositionally biased region" description="Polar residues" evidence="1">
    <location>
        <begin position="84"/>
        <end position="99"/>
    </location>
</feature>
<evidence type="ECO:0000256" key="2">
    <source>
        <dbReference type="SAM" id="Phobius"/>
    </source>
</evidence>
<accession>U6MEC4</accession>
<dbReference type="AlphaFoldDB" id="U6MEC4"/>
<dbReference type="RefSeq" id="XP_013439924.1">
    <property type="nucleotide sequence ID" value="XM_013584470.1"/>
</dbReference>
<keyword evidence="4" id="KW-1185">Reference proteome</keyword>
<protein>
    <submittedName>
        <fullName evidence="3">Uncharacterized protein</fullName>
    </submittedName>
</protein>
<proteinExistence type="predicted"/>
<feature type="compositionally biased region" description="Low complexity" evidence="1">
    <location>
        <begin position="200"/>
        <end position="212"/>
    </location>
</feature>
<dbReference type="VEuPathDB" id="ToxoDB:ENH_00020680"/>
<keyword evidence="2" id="KW-1133">Transmembrane helix</keyword>
<keyword evidence="2" id="KW-0472">Membrane</keyword>
<feature type="region of interest" description="Disordered" evidence="1">
    <location>
        <begin position="83"/>
        <end position="214"/>
    </location>
</feature>